<evidence type="ECO:0000256" key="4">
    <source>
        <dbReference type="ARBA" id="ARBA00022989"/>
    </source>
</evidence>
<reference evidence="7 8" key="1">
    <citation type="submission" date="2018-11" db="EMBL/GenBank/DDBJ databases">
        <title>Flavobacterium sp. nov., YIM 102701-2 draft genome.</title>
        <authorList>
            <person name="Li G."/>
            <person name="Jiang Y."/>
        </authorList>
    </citation>
    <scope>NUCLEOTIDE SEQUENCE [LARGE SCALE GENOMIC DNA]</scope>
    <source>
        <strain evidence="7 8">YIM 102701-2</strain>
    </source>
</reference>
<keyword evidence="4 6" id="KW-1133">Transmembrane helix</keyword>
<evidence type="ECO:0000256" key="5">
    <source>
        <dbReference type="ARBA" id="ARBA00023136"/>
    </source>
</evidence>
<organism evidence="7 8">
    <name type="scientific">Paenimyroides tangerinum</name>
    <dbReference type="NCBI Taxonomy" id="2488728"/>
    <lineage>
        <taxon>Bacteria</taxon>
        <taxon>Pseudomonadati</taxon>
        <taxon>Bacteroidota</taxon>
        <taxon>Flavobacteriia</taxon>
        <taxon>Flavobacteriales</taxon>
        <taxon>Flavobacteriaceae</taxon>
        <taxon>Paenimyroides</taxon>
    </lineage>
</organism>
<evidence type="ECO:0000313" key="8">
    <source>
        <dbReference type="Proteomes" id="UP000275719"/>
    </source>
</evidence>
<dbReference type="Pfam" id="PF04011">
    <property type="entry name" value="LemA"/>
    <property type="match status" value="1"/>
</dbReference>
<evidence type="ECO:0000256" key="2">
    <source>
        <dbReference type="ARBA" id="ARBA00008854"/>
    </source>
</evidence>
<dbReference type="PANTHER" id="PTHR34478:SF1">
    <property type="entry name" value="PROTEIN LEMA"/>
    <property type="match status" value="1"/>
</dbReference>
<comment type="similarity">
    <text evidence="2">Belongs to the LemA family.</text>
</comment>
<proteinExistence type="inferred from homology"/>
<keyword evidence="3 6" id="KW-0812">Transmembrane</keyword>
<dbReference type="InterPro" id="IPR023353">
    <property type="entry name" value="LemA-like_dom_sf"/>
</dbReference>
<gene>
    <name evidence="7" type="ORF">EG240_12520</name>
</gene>
<protein>
    <submittedName>
        <fullName evidence="7">LemA family protein</fullName>
    </submittedName>
</protein>
<dbReference type="Gene3D" id="1.20.1440.20">
    <property type="entry name" value="LemA-like domain"/>
    <property type="match status" value="1"/>
</dbReference>
<name>A0A3P3W454_9FLAO</name>
<dbReference type="Proteomes" id="UP000275719">
    <property type="component" value="Unassembled WGS sequence"/>
</dbReference>
<feature type="transmembrane region" description="Helical" evidence="6">
    <location>
        <begin position="6"/>
        <end position="25"/>
    </location>
</feature>
<keyword evidence="5 6" id="KW-0472">Membrane</keyword>
<evidence type="ECO:0000256" key="6">
    <source>
        <dbReference type="SAM" id="Phobius"/>
    </source>
</evidence>
<dbReference type="RefSeq" id="WP_125019731.1">
    <property type="nucleotide sequence ID" value="NZ_RQVQ01000032.1"/>
</dbReference>
<dbReference type="OrthoDB" id="9804152at2"/>
<dbReference type="InterPro" id="IPR007156">
    <property type="entry name" value="MamQ_LemA"/>
</dbReference>
<accession>A0A3P3W454</accession>
<dbReference type="PANTHER" id="PTHR34478">
    <property type="entry name" value="PROTEIN LEMA"/>
    <property type="match status" value="1"/>
</dbReference>
<evidence type="ECO:0000256" key="1">
    <source>
        <dbReference type="ARBA" id="ARBA00004167"/>
    </source>
</evidence>
<comment type="subcellular location">
    <subcellularLocation>
        <location evidence="1">Membrane</location>
        <topology evidence="1">Single-pass membrane protein</topology>
    </subcellularLocation>
</comment>
<comment type="caution">
    <text evidence="7">The sequence shown here is derived from an EMBL/GenBank/DDBJ whole genome shotgun (WGS) entry which is preliminary data.</text>
</comment>
<dbReference type="GO" id="GO:0016020">
    <property type="term" value="C:membrane"/>
    <property type="evidence" value="ECO:0007669"/>
    <property type="project" value="UniProtKB-SubCell"/>
</dbReference>
<dbReference type="AlphaFoldDB" id="A0A3P3W454"/>
<keyword evidence="8" id="KW-1185">Reference proteome</keyword>
<dbReference type="EMBL" id="RQVQ01000032">
    <property type="protein sequence ID" value="RRJ89188.1"/>
    <property type="molecule type" value="Genomic_DNA"/>
</dbReference>
<evidence type="ECO:0000313" key="7">
    <source>
        <dbReference type="EMBL" id="RRJ89188.1"/>
    </source>
</evidence>
<dbReference type="SUPFAM" id="SSF140478">
    <property type="entry name" value="LemA-like"/>
    <property type="match status" value="1"/>
</dbReference>
<sequence>MGVLLYLIVPIALIALYAILIYNSLIKNRNLVEEAWSVIDVMLKKRYDLIPNLVETVKGYAAHERETLQSVIEARNQAINTKDVENKQFAEQTLNHAMMNLFALSEKYPDLKANSNFLQMQSDLSEIETDIEKSRRYYNGTAREFNIKIEIFPNNIIANMYGFVKAKFFEIEDSTERTTPQVKF</sequence>
<evidence type="ECO:0000256" key="3">
    <source>
        <dbReference type="ARBA" id="ARBA00022692"/>
    </source>
</evidence>